<comment type="subcellular location">
    <subcellularLocation>
        <location evidence="1">Cell membrane</location>
        <topology evidence="1">Multi-pass membrane protein</topology>
    </subcellularLocation>
</comment>
<evidence type="ECO:0000256" key="3">
    <source>
        <dbReference type="ARBA" id="ARBA00022676"/>
    </source>
</evidence>
<keyword evidence="4" id="KW-0808">Transferase</keyword>
<evidence type="ECO:0000256" key="7">
    <source>
        <dbReference type="ARBA" id="ARBA00023136"/>
    </source>
</evidence>
<keyword evidence="7 8" id="KW-0472">Membrane</keyword>
<dbReference type="GO" id="GO:0016763">
    <property type="term" value="F:pentosyltransferase activity"/>
    <property type="evidence" value="ECO:0007669"/>
    <property type="project" value="TreeGrafter"/>
</dbReference>
<name>A0A518BL84_9BACT</name>
<sequence length="748" mass="79355">MSATDPGATEAGGRAAKRGELIAAGLLSAALVLPFLDKGVHQDDWAYLRVAQLLTEHGAEVFGQTTHYQGEIVEAGNGVLHGPVWLLCMAFAQLFGEHFLLVGHLIGTLLMGLLGASCASLAARLGARPVLTALTFCAAPAPLVLAPGLMTDMPMLALFSMGLALAVEGHCRGRSSLLLIGGVCGALAALTRYHGLAAVPLLAVLPLLWPPWRWRGLIPAATALAVFLGTMLGALAITGQWDVLRATDGMMGIKINHTACLMSAVCALGGVGVGWVFGLLAAPISAARALVRDRASLVLAMGGAALGVWFGLKAPTIVPAPVAGANVAVFWGAFVFGGAVLGLLLRPWTGLVPAILGGRLGEWRTVWGPRALIALWSLGFVFAAWWTVPFGSTRYALPALPGMFLLAGLASKRLLPTRSAWVALVASGLFGVGAAQADRAAANVYPELAADVALRVAPDGDWSTGKTWIWGELGFRWYLEEVAGLEILPSRSNAPASGDRILKSRILCTAANDDGSGGRYRLHEGVRRRMRPGPITVYADPWPIRIHNSHAGAGFYGHEAGFLPWSFSTHQHDELQVWTIEDTNPFLERLGEAQIEVSEYPPAQAGGRTMRGSIGVERFMVDVDQPSKLAVQILFPGRVTWHGVPIPPGSVFTVDVGEHHRLTYEGIEGPGCILRVRIDGKVVAEKSIDTRRGDPKLWQSLWVDLAPWAGSEVDLSFELAPMALPEGSTPGQPVVILGGFAEPRIVSR</sequence>
<evidence type="ECO:0000256" key="4">
    <source>
        <dbReference type="ARBA" id="ARBA00022679"/>
    </source>
</evidence>
<dbReference type="InterPro" id="IPR050297">
    <property type="entry name" value="LipidA_mod_glycosyltrf_83"/>
</dbReference>
<proteinExistence type="predicted"/>
<evidence type="ECO:0000256" key="5">
    <source>
        <dbReference type="ARBA" id="ARBA00022692"/>
    </source>
</evidence>
<evidence type="ECO:0000256" key="6">
    <source>
        <dbReference type="ARBA" id="ARBA00022989"/>
    </source>
</evidence>
<reference evidence="9 10" key="1">
    <citation type="submission" date="2019-02" db="EMBL/GenBank/DDBJ databases">
        <title>Deep-cultivation of Planctomycetes and their phenomic and genomic characterization uncovers novel biology.</title>
        <authorList>
            <person name="Wiegand S."/>
            <person name="Jogler M."/>
            <person name="Boedeker C."/>
            <person name="Pinto D."/>
            <person name="Vollmers J."/>
            <person name="Rivas-Marin E."/>
            <person name="Kohn T."/>
            <person name="Peeters S.H."/>
            <person name="Heuer A."/>
            <person name="Rast P."/>
            <person name="Oberbeckmann S."/>
            <person name="Bunk B."/>
            <person name="Jeske O."/>
            <person name="Meyerdierks A."/>
            <person name="Storesund J.E."/>
            <person name="Kallscheuer N."/>
            <person name="Luecker S."/>
            <person name="Lage O.M."/>
            <person name="Pohl T."/>
            <person name="Merkel B.J."/>
            <person name="Hornburger P."/>
            <person name="Mueller R.-W."/>
            <person name="Bruemmer F."/>
            <person name="Labrenz M."/>
            <person name="Spormann A.M."/>
            <person name="Op den Camp H."/>
            <person name="Overmann J."/>
            <person name="Amann R."/>
            <person name="Jetten M.S.M."/>
            <person name="Mascher T."/>
            <person name="Medema M.H."/>
            <person name="Devos D.P."/>
            <person name="Kaster A.-K."/>
            <person name="Ovreas L."/>
            <person name="Rohde M."/>
            <person name="Galperin M.Y."/>
            <person name="Jogler C."/>
        </authorList>
    </citation>
    <scope>NUCLEOTIDE SEQUENCE [LARGE SCALE GENOMIC DNA]</scope>
    <source>
        <strain evidence="9 10">Pla133</strain>
    </source>
</reference>
<evidence type="ECO:0008006" key="11">
    <source>
        <dbReference type="Google" id="ProtNLM"/>
    </source>
</evidence>
<protein>
    <recommendedName>
        <fullName evidence="11">Glycosyltransferase RgtA/B/C/D-like domain-containing protein</fullName>
    </recommendedName>
</protein>
<evidence type="ECO:0000256" key="1">
    <source>
        <dbReference type="ARBA" id="ARBA00004651"/>
    </source>
</evidence>
<evidence type="ECO:0000313" key="9">
    <source>
        <dbReference type="EMBL" id="QDU67740.1"/>
    </source>
</evidence>
<keyword evidence="6 8" id="KW-1133">Transmembrane helix</keyword>
<dbReference type="Proteomes" id="UP000316921">
    <property type="component" value="Chromosome"/>
</dbReference>
<dbReference type="GO" id="GO:0009103">
    <property type="term" value="P:lipopolysaccharide biosynthetic process"/>
    <property type="evidence" value="ECO:0007669"/>
    <property type="project" value="UniProtKB-ARBA"/>
</dbReference>
<dbReference type="AlphaFoldDB" id="A0A518BL84"/>
<keyword evidence="10" id="KW-1185">Reference proteome</keyword>
<accession>A0A518BL84</accession>
<organism evidence="9 10">
    <name type="scientific">Engelhardtia mirabilis</name>
    <dbReference type="NCBI Taxonomy" id="2528011"/>
    <lineage>
        <taxon>Bacteria</taxon>
        <taxon>Pseudomonadati</taxon>
        <taxon>Planctomycetota</taxon>
        <taxon>Planctomycetia</taxon>
        <taxon>Planctomycetia incertae sedis</taxon>
        <taxon>Engelhardtia</taxon>
    </lineage>
</organism>
<dbReference type="PANTHER" id="PTHR33908">
    <property type="entry name" value="MANNOSYLTRANSFERASE YKCB-RELATED"/>
    <property type="match status" value="1"/>
</dbReference>
<feature type="transmembrane region" description="Helical" evidence="8">
    <location>
        <begin position="366"/>
        <end position="388"/>
    </location>
</feature>
<keyword evidence="5 8" id="KW-0812">Transmembrane</keyword>
<feature type="transmembrane region" description="Helical" evidence="8">
    <location>
        <begin position="177"/>
        <end position="205"/>
    </location>
</feature>
<gene>
    <name evidence="9" type="ORF">Pla133_28290</name>
</gene>
<feature type="transmembrane region" description="Helical" evidence="8">
    <location>
        <begin position="99"/>
        <end position="123"/>
    </location>
</feature>
<feature type="transmembrane region" description="Helical" evidence="8">
    <location>
        <begin position="294"/>
        <end position="312"/>
    </location>
</feature>
<dbReference type="RefSeq" id="WP_145066157.1">
    <property type="nucleotide sequence ID" value="NZ_CP036287.1"/>
</dbReference>
<keyword evidence="2" id="KW-1003">Cell membrane</keyword>
<evidence type="ECO:0000256" key="2">
    <source>
        <dbReference type="ARBA" id="ARBA00022475"/>
    </source>
</evidence>
<keyword evidence="3" id="KW-0328">Glycosyltransferase</keyword>
<dbReference type="GO" id="GO:0005886">
    <property type="term" value="C:plasma membrane"/>
    <property type="evidence" value="ECO:0007669"/>
    <property type="project" value="UniProtKB-SubCell"/>
</dbReference>
<evidence type="ECO:0000313" key="10">
    <source>
        <dbReference type="Proteomes" id="UP000316921"/>
    </source>
</evidence>
<evidence type="ECO:0000256" key="8">
    <source>
        <dbReference type="SAM" id="Phobius"/>
    </source>
</evidence>
<feature type="transmembrane region" description="Helical" evidence="8">
    <location>
        <begin position="259"/>
        <end position="282"/>
    </location>
</feature>
<feature type="transmembrane region" description="Helical" evidence="8">
    <location>
        <begin position="217"/>
        <end position="238"/>
    </location>
</feature>
<dbReference type="PANTHER" id="PTHR33908:SF11">
    <property type="entry name" value="MEMBRANE PROTEIN"/>
    <property type="match status" value="1"/>
</dbReference>
<feature type="transmembrane region" description="Helical" evidence="8">
    <location>
        <begin position="324"/>
        <end position="346"/>
    </location>
</feature>
<dbReference type="KEGG" id="pbap:Pla133_28290"/>
<dbReference type="EMBL" id="CP036287">
    <property type="protein sequence ID" value="QDU67740.1"/>
    <property type="molecule type" value="Genomic_DNA"/>
</dbReference>